<keyword evidence="1" id="KW-1133">Transmembrane helix</keyword>
<dbReference type="WBParaSite" id="ECPE_0000346501-mRNA-1">
    <property type="protein sequence ID" value="ECPE_0000346501-mRNA-1"/>
    <property type="gene ID" value="ECPE_0000346501"/>
</dbReference>
<reference evidence="4" key="1">
    <citation type="submission" date="2016-06" db="UniProtKB">
        <authorList>
            <consortium name="WormBaseParasite"/>
        </authorList>
    </citation>
    <scope>IDENTIFICATION</scope>
</reference>
<reference evidence="2 3" key="2">
    <citation type="submission" date="2018-11" db="EMBL/GenBank/DDBJ databases">
        <authorList>
            <consortium name="Pathogen Informatics"/>
        </authorList>
    </citation>
    <scope>NUCLEOTIDE SEQUENCE [LARGE SCALE GENOMIC DNA]</scope>
    <source>
        <strain evidence="2 3">Egypt</strain>
    </source>
</reference>
<evidence type="ECO:0000313" key="2">
    <source>
        <dbReference type="EMBL" id="VDP69583.1"/>
    </source>
</evidence>
<keyword evidence="3" id="KW-1185">Reference proteome</keyword>
<evidence type="ECO:0000313" key="3">
    <source>
        <dbReference type="Proteomes" id="UP000272942"/>
    </source>
</evidence>
<gene>
    <name evidence="2" type="ORF">ECPE_LOCUS3462</name>
</gene>
<accession>A0A183A927</accession>
<evidence type="ECO:0000313" key="4">
    <source>
        <dbReference type="WBParaSite" id="ECPE_0000346501-mRNA-1"/>
    </source>
</evidence>
<sequence length="111" mass="12300">MICLGVFYAAVQLVSGHTKSSTPLIYTGTPDAIRAQTALSAVLSNFVAAHFFAWLRDEGSWLEIGNSISHYVIAMAFGLAAFLFARFGRKMLTCHPHYISAYTDPVWRKDL</sequence>
<dbReference type="AlphaFoldDB" id="A0A183A927"/>
<dbReference type="Proteomes" id="UP000272942">
    <property type="component" value="Unassembled WGS sequence"/>
</dbReference>
<keyword evidence="1" id="KW-0812">Transmembrane</keyword>
<proteinExistence type="predicted"/>
<organism evidence="4">
    <name type="scientific">Echinostoma caproni</name>
    <dbReference type="NCBI Taxonomy" id="27848"/>
    <lineage>
        <taxon>Eukaryota</taxon>
        <taxon>Metazoa</taxon>
        <taxon>Spiralia</taxon>
        <taxon>Lophotrochozoa</taxon>
        <taxon>Platyhelminthes</taxon>
        <taxon>Trematoda</taxon>
        <taxon>Digenea</taxon>
        <taxon>Plagiorchiida</taxon>
        <taxon>Echinostomata</taxon>
        <taxon>Echinostomatoidea</taxon>
        <taxon>Echinostomatidae</taxon>
        <taxon>Echinostoma</taxon>
    </lineage>
</organism>
<feature type="transmembrane region" description="Helical" evidence="1">
    <location>
        <begin position="68"/>
        <end position="85"/>
    </location>
</feature>
<name>A0A183A927_9TREM</name>
<keyword evidence="1" id="KW-0472">Membrane</keyword>
<evidence type="ECO:0000256" key="1">
    <source>
        <dbReference type="SAM" id="Phobius"/>
    </source>
</evidence>
<dbReference type="EMBL" id="UZAN01040413">
    <property type="protein sequence ID" value="VDP69583.1"/>
    <property type="molecule type" value="Genomic_DNA"/>
</dbReference>
<dbReference type="OrthoDB" id="6238636at2759"/>
<protein>
    <submittedName>
        <fullName evidence="4">Solute carrier family 40 protein</fullName>
    </submittedName>
</protein>